<evidence type="ECO:0000313" key="2">
    <source>
        <dbReference type="Proteomes" id="UP001150238"/>
    </source>
</evidence>
<gene>
    <name evidence="1" type="ORF">C8J55DRAFT_558468</name>
</gene>
<name>A0A9W9ASB7_9AGAR</name>
<dbReference type="InterPro" id="IPR032675">
    <property type="entry name" value="LRR_dom_sf"/>
</dbReference>
<comment type="caution">
    <text evidence="1">The sequence shown here is derived from an EMBL/GenBank/DDBJ whole genome shotgun (WGS) entry which is preliminary data.</text>
</comment>
<organism evidence="1 2">
    <name type="scientific">Lentinula lateritia</name>
    <dbReference type="NCBI Taxonomy" id="40482"/>
    <lineage>
        <taxon>Eukaryota</taxon>
        <taxon>Fungi</taxon>
        <taxon>Dikarya</taxon>
        <taxon>Basidiomycota</taxon>
        <taxon>Agaricomycotina</taxon>
        <taxon>Agaricomycetes</taxon>
        <taxon>Agaricomycetidae</taxon>
        <taxon>Agaricales</taxon>
        <taxon>Marasmiineae</taxon>
        <taxon>Omphalotaceae</taxon>
        <taxon>Lentinula</taxon>
    </lineage>
</organism>
<reference evidence="1" key="2">
    <citation type="journal article" date="2023" name="Proc. Natl. Acad. Sci. U.S.A.">
        <title>A global phylogenomic analysis of the shiitake genus Lentinula.</title>
        <authorList>
            <person name="Sierra-Patev S."/>
            <person name="Min B."/>
            <person name="Naranjo-Ortiz M."/>
            <person name="Looney B."/>
            <person name="Konkel Z."/>
            <person name="Slot J.C."/>
            <person name="Sakamoto Y."/>
            <person name="Steenwyk J.L."/>
            <person name="Rokas A."/>
            <person name="Carro J."/>
            <person name="Camarero S."/>
            <person name="Ferreira P."/>
            <person name="Molpeceres G."/>
            <person name="Ruiz-Duenas F.J."/>
            <person name="Serrano A."/>
            <person name="Henrissat B."/>
            <person name="Drula E."/>
            <person name="Hughes K.W."/>
            <person name="Mata J.L."/>
            <person name="Ishikawa N.K."/>
            <person name="Vargas-Isla R."/>
            <person name="Ushijima S."/>
            <person name="Smith C.A."/>
            <person name="Donoghue J."/>
            <person name="Ahrendt S."/>
            <person name="Andreopoulos W."/>
            <person name="He G."/>
            <person name="LaButti K."/>
            <person name="Lipzen A."/>
            <person name="Ng V."/>
            <person name="Riley R."/>
            <person name="Sandor L."/>
            <person name="Barry K."/>
            <person name="Martinez A.T."/>
            <person name="Xiao Y."/>
            <person name="Gibbons J.G."/>
            <person name="Terashima K."/>
            <person name="Grigoriev I.V."/>
            <person name="Hibbett D."/>
        </authorList>
    </citation>
    <scope>NUCLEOTIDE SEQUENCE</scope>
    <source>
        <strain evidence="1">Sp2 HRB7682 ss15</strain>
    </source>
</reference>
<proteinExistence type="predicted"/>
<sequence length="454" mass="50889">MATPSFQAMPLEILFRIALGTVDCHNALVSLPLVSKQMYIASIGNLYNKVNENALAILAQPSSACQEIVGGRHLAYYVEHIDISDKISNDTFLTYFLDAFNNISRYAKKKSTFTFRPFYLFDLNPVSPTARLAYNQFESVSLRCSRPPVFGNELFSALMNVLTSERLKHLMLDFYMVSIAAAVKALTRVQQCSSSLKTLHLTFDALHQGSSSSIKTLFDSPSFIFPLLEDLHVSDYHGDLDISTFLDRHPNITKLSYVPGWRVDLSSFLKDPRVLPQLKYLCGCGFVIMAVASHPSRPLVSVGITDWNPNPGNISTLIEGLLQIPTCREFTLLLDDWFMIPELRRFQSVFKELRLFECNLLTNTTIPVKTVIDSFYDVCTDISPCLSFLIVHTFCPKSDLLERLHRDAIDIAWTGRLMTTALHITILCGRAGDVLLQLDIPVSSALTANPLSIT</sequence>
<dbReference type="EMBL" id="JANVFS010000009">
    <property type="protein sequence ID" value="KAJ4487406.1"/>
    <property type="molecule type" value="Genomic_DNA"/>
</dbReference>
<accession>A0A9W9ASB7</accession>
<reference evidence="1" key="1">
    <citation type="submission" date="2022-08" db="EMBL/GenBank/DDBJ databases">
        <authorList>
            <consortium name="DOE Joint Genome Institute"/>
            <person name="Min B."/>
            <person name="Riley R."/>
            <person name="Sierra-Patev S."/>
            <person name="Naranjo-Ortiz M."/>
            <person name="Looney B."/>
            <person name="Konkel Z."/>
            <person name="Slot J.C."/>
            <person name="Sakamoto Y."/>
            <person name="Steenwyk J.L."/>
            <person name="Rokas A."/>
            <person name="Carro J."/>
            <person name="Camarero S."/>
            <person name="Ferreira P."/>
            <person name="Molpeceres G."/>
            <person name="Ruiz-Duenas F.J."/>
            <person name="Serrano A."/>
            <person name="Henrissat B."/>
            <person name="Drula E."/>
            <person name="Hughes K.W."/>
            <person name="Mata J.L."/>
            <person name="Ishikawa N.K."/>
            <person name="Vargas-Isla R."/>
            <person name="Ushijima S."/>
            <person name="Smith C.A."/>
            <person name="Ahrendt S."/>
            <person name="Andreopoulos W."/>
            <person name="He G."/>
            <person name="Labutti K."/>
            <person name="Lipzen A."/>
            <person name="Ng V."/>
            <person name="Sandor L."/>
            <person name="Barry K."/>
            <person name="Martinez A.T."/>
            <person name="Xiao Y."/>
            <person name="Gibbons J.G."/>
            <person name="Terashima K."/>
            <person name="Hibbett D.S."/>
            <person name="Grigoriev I.V."/>
        </authorList>
    </citation>
    <scope>NUCLEOTIDE SEQUENCE</scope>
    <source>
        <strain evidence="1">Sp2 HRB7682 ss15</strain>
    </source>
</reference>
<dbReference type="Gene3D" id="3.80.10.10">
    <property type="entry name" value="Ribonuclease Inhibitor"/>
    <property type="match status" value="1"/>
</dbReference>
<dbReference type="AlphaFoldDB" id="A0A9W9ASB7"/>
<evidence type="ECO:0000313" key="1">
    <source>
        <dbReference type="EMBL" id="KAJ4487406.1"/>
    </source>
</evidence>
<dbReference type="Proteomes" id="UP001150238">
    <property type="component" value="Unassembled WGS sequence"/>
</dbReference>
<protein>
    <submittedName>
        <fullName evidence="1">Uncharacterized protein</fullName>
    </submittedName>
</protein>